<protein>
    <submittedName>
        <fullName evidence="6">UbiA prenyltransferase family-domain-containing protein</fullName>
    </submittedName>
</protein>
<feature type="transmembrane region" description="Helical" evidence="5">
    <location>
        <begin position="237"/>
        <end position="254"/>
    </location>
</feature>
<evidence type="ECO:0000313" key="6">
    <source>
        <dbReference type="EMBL" id="KAJ7770660.1"/>
    </source>
</evidence>
<dbReference type="InterPro" id="IPR044878">
    <property type="entry name" value="UbiA_sf"/>
</dbReference>
<comment type="caution">
    <text evidence="6">The sequence shown here is derived from an EMBL/GenBank/DDBJ whole genome shotgun (WGS) entry which is preliminary data.</text>
</comment>
<feature type="transmembrane region" description="Helical" evidence="5">
    <location>
        <begin position="212"/>
        <end position="231"/>
    </location>
</feature>
<keyword evidence="4 5" id="KW-0472">Membrane</keyword>
<proteinExistence type="predicted"/>
<dbReference type="InterPro" id="IPR000537">
    <property type="entry name" value="UbiA_prenyltransferase"/>
</dbReference>
<evidence type="ECO:0000256" key="3">
    <source>
        <dbReference type="ARBA" id="ARBA00022989"/>
    </source>
</evidence>
<dbReference type="GO" id="GO:0016020">
    <property type="term" value="C:membrane"/>
    <property type="evidence" value="ECO:0007669"/>
    <property type="project" value="UniProtKB-SubCell"/>
</dbReference>
<feature type="transmembrane region" description="Helical" evidence="5">
    <location>
        <begin position="166"/>
        <end position="184"/>
    </location>
</feature>
<evidence type="ECO:0000256" key="5">
    <source>
        <dbReference type="SAM" id="Phobius"/>
    </source>
</evidence>
<feature type="transmembrane region" description="Helical" evidence="5">
    <location>
        <begin position="266"/>
        <end position="285"/>
    </location>
</feature>
<evidence type="ECO:0000256" key="1">
    <source>
        <dbReference type="ARBA" id="ARBA00004141"/>
    </source>
</evidence>
<evidence type="ECO:0000256" key="4">
    <source>
        <dbReference type="ARBA" id="ARBA00023136"/>
    </source>
</evidence>
<dbReference type="Gene3D" id="1.10.357.140">
    <property type="entry name" value="UbiA prenyltransferase"/>
    <property type="match status" value="1"/>
</dbReference>
<dbReference type="PANTHER" id="PTHR42723:SF1">
    <property type="entry name" value="CHLOROPHYLL SYNTHASE, CHLOROPLASTIC"/>
    <property type="match status" value="1"/>
</dbReference>
<dbReference type="EMBL" id="JARKIB010000016">
    <property type="protein sequence ID" value="KAJ7770660.1"/>
    <property type="molecule type" value="Genomic_DNA"/>
</dbReference>
<keyword evidence="2 5" id="KW-0812">Transmembrane</keyword>
<sequence>MASSPPSVIKSLREMAYTAWLFNESDFISTLGPAIVVALVLVGVPDLKSFLQGLIFHQLHLIAFQIGNQIVGLEEDKISKPHRPLVSGRVTVETAHNIYIALVILSLWNSAEHGVLACSILHTVAMVVYNEGNLVKYWMFKSFLGSCGYMSYCWGVTVIYGHGRPLSQASIIAIISSGLIFTTTGHAQDFRDRDADAAIGRKTLAIVLPQTFARWSLTLLIFAWTAGLIHFWGPPPAFSLLFCGLAALTTIKFVSNYSIEADRSSYWWYNIWLIAAHIIPLFNRFPQPAHYFRFSL</sequence>
<feature type="transmembrane region" description="Helical" evidence="5">
    <location>
        <begin position="27"/>
        <end position="44"/>
    </location>
</feature>
<dbReference type="AlphaFoldDB" id="A0AAD7JS22"/>
<evidence type="ECO:0000313" key="7">
    <source>
        <dbReference type="Proteomes" id="UP001215598"/>
    </source>
</evidence>
<name>A0AAD7JS22_9AGAR</name>
<dbReference type="InterPro" id="IPR050475">
    <property type="entry name" value="Prenyltransferase_related"/>
</dbReference>
<dbReference type="PANTHER" id="PTHR42723">
    <property type="entry name" value="CHLOROPHYLL SYNTHASE"/>
    <property type="match status" value="1"/>
</dbReference>
<keyword evidence="3 5" id="KW-1133">Transmembrane helix</keyword>
<organism evidence="6 7">
    <name type="scientific">Mycena metata</name>
    <dbReference type="NCBI Taxonomy" id="1033252"/>
    <lineage>
        <taxon>Eukaryota</taxon>
        <taxon>Fungi</taxon>
        <taxon>Dikarya</taxon>
        <taxon>Basidiomycota</taxon>
        <taxon>Agaricomycotina</taxon>
        <taxon>Agaricomycetes</taxon>
        <taxon>Agaricomycetidae</taxon>
        <taxon>Agaricales</taxon>
        <taxon>Marasmiineae</taxon>
        <taxon>Mycenaceae</taxon>
        <taxon>Mycena</taxon>
    </lineage>
</organism>
<comment type="subcellular location">
    <subcellularLocation>
        <location evidence="1">Membrane</location>
        <topology evidence="1">Multi-pass membrane protein</topology>
    </subcellularLocation>
</comment>
<feature type="transmembrane region" description="Helical" evidence="5">
    <location>
        <begin position="142"/>
        <end position="160"/>
    </location>
</feature>
<gene>
    <name evidence="6" type="ORF">B0H16DRAFT_1365165</name>
</gene>
<dbReference type="Proteomes" id="UP001215598">
    <property type="component" value="Unassembled WGS sequence"/>
</dbReference>
<dbReference type="CDD" id="cd13965">
    <property type="entry name" value="PT_UbiA_3"/>
    <property type="match status" value="1"/>
</dbReference>
<evidence type="ECO:0000256" key="2">
    <source>
        <dbReference type="ARBA" id="ARBA00022692"/>
    </source>
</evidence>
<dbReference type="Pfam" id="PF01040">
    <property type="entry name" value="UbiA"/>
    <property type="match status" value="1"/>
</dbReference>
<dbReference type="GO" id="GO:0016765">
    <property type="term" value="F:transferase activity, transferring alkyl or aryl (other than methyl) groups"/>
    <property type="evidence" value="ECO:0007669"/>
    <property type="project" value="InterPro"/>
</dbReference>
<accession>A0AAD7JS22</accession>
<keyword evidence="7" id="KW-1185">Reference proteome</keyword>
<reference evidence="6" key="1">
    <citation type="submission" date="2023-03" db="EMBL/GenBank/DDBJ databases">
        <title>Massive genome expansion in bonnet fungi (Mycena s.s.) driven by repeated elements and novel gene families across ecological guilds.</title>
        <authorList>
            <consortium name="Lawrence Berkeley National Laboratory"/>
            <person name="Harder C.B."/>
            <person name="Miyauchi S."/>
            <person name="Viragh M."/>
            <person name="Kuo A."/>
            <person name="Thoen E."/>
            <person name="Andreopoulos B."/>
            <person name="Lu D."/>
            <person name="Skrede I."/>
            <person name="Drula E."/>
            <person name="Henrissat B."/>
            <person name="Morin E."/>
            <person name="Kohler A."/>
            <person name="Barry K."/>
            <person name="LaButti K."/>
            <person name="Morin E."/>
            <person name="Salamov A."/>
            <person name="Lipzen A."/>
            <person name="Mereny Z."/>
            <person name="Hegedus B."/>
            <person name="Baldrian P."/>
            <person name="Stursova M."/>
            <person name="Weitz H."/>
            <person name="Taylor A."/>
            <person name="Grigoriev I.V."/>
            <person name="Nagy L.G."/>
            <person name="Martin F."/>
            <person name="Kauserud H."/>
        </authorList>
    </citation>
    <scope>NUCLEOTIDE SEQUENCE</scope>
    <source>
        <strain evidence="6">CBHHK182m</strain>
    </source>
</reference>